<dbReference type="RefSeq" id="WP_184781101.1">
    <property type="nucleotide sequence ID" value="NZ_JACHMG010000001.1"/>
</dbReference>
<dbReference type="Proteomes" id="UP000581769">
    <property type="component" value="Unassembled WGS sequence"/>
</dbReference>
<dbReference type="EMBL" id="JACHMG010000001">
    <property type="protein sequence ID" value="MBB4686191.1"/>
    <property type="molecule type" value="Genomic_DNA"/>
</dbReference>
<keyword evidence="3" id="KW-1185">Reference proteome</keyword>
<name>A0A840IU55_9PSEU</name>
<gene>
    <name evidence="2" type="ORF">BJY18_003676</name>
</gene>
<proteinExistence type="predicted"/>
<protein>
    <recommendedName>
        <fullName evidence="4">GNAT family N-acetyltransferase</fullName>
    </recommendedName>
</protein>
<feature type="region of interest" description="Disordered" evidence="1">
    <location>
        <begin position="31"/>
        <end position="63"/>
    </location>
</feature>
<dbReference type="SUPFAM" id="SSF55729">
    <property type="entry name" value="Acyl-CoA N-acyltransferases (Nat)"/>
    <property type="match status" value="1"/>
</dbReference>
<reference evidence="2 3" key="1">
    <citation type="submission" date="2020-08" db="EMBL/GenBank/DDBJ databases">
        <title>Sequencing the genomes of 1000 actinobacteria strains.</title>
        <authorList>
            <person name="Klenk H.-P."/>
        </authorList>
    </citation>
    <scope>NUCLEOTIDE SEQUENCE [LARGE SCALE GENOMIC DNA]</scope>
    <source>
        <strain evidence="2 3">DSM 45859</strain>
    </source>
</reference>
<evidence type="ECO:0008006" key="4">
    <source>
        <dbReference type="Google" id="ProtNLM"/>
    </source>
</evidence>
<comment type="caution">
    <text evidence="2">The sequence shown here is derived from an EMBL/GenBank/DDBJ whole genome shotgun (WGS) entry which is preliminary data.</text>
</comment>
<evidence type="ECO:0000313" key="3">
    <source>
        <dbReference type="Proteomes" id="UP000581769"/>
    </source>
</evidence>
<dbReference type="AlphaFoldDB" id="A0A840IU55"/>
<evidence type="ECO:0000313" key="2">
    <source>
        <dbReference type="EMBL" id="MBB4686191.1"/>
    </source>
</evidence>
<organism evidence="2 3">
    <name type="scientific">Amycolatopsis jiangsuensis</name>
    <dbReference type="NCBI Taxonomy" id="1181879"/>
    <lineage>
        <taxon>Bacteria</taxon>
        <taxon>Bacillati</taxon>
        <taxon>Actinomycetota</taxon>
        <taxon>Actinomycetes</taxon>
        <taxon>Pseudonocardiales</taxon>
        <taxon>Pseudonocardiaceae</taxon>
        <taxon>Amycolatopsis</taxon>
    </lineage>
</organism>
<sequence>MQALQVRLATSDDWPRIWPIIQDVGTEQETFPYDPAMTEPEARGRFQTQSHGAQADPAQYRVA</sequence>
<evidence type="ECO:0000256" key="1">
    <source>
        <dbReference type="SAM" id="MobiDB-lite"/>
    </source>
</evidence>
<dbReference type="InterPro" id="IPR016181">
    <property type="entry name" value="Acyl_CoA_acyltransferase"/>
</dbReference>
<accession>A0A840IU55</accession>
<dbReference type="Gene3D" id="3.40.630.30">
    <property type="match status" value="1"/>
</dbReference>